<dbReference type="InterPro" id="IPR019734">
    <property type="entry name" value="TPR_rpt"/>
</dbReference>
<keyword evidence="1" id="KW-0802">TPR repeat</keyword>
<accession>A0ABR1U5R7</accession>
<gene>
    <name evidence="2" type="ORF">PG996_013541</name>
</gene>
<dbReference type="Gene3D" id="1.25.40.10">
    <property type="entry name" value="Tetratricopeptide repeat domain"/>
    <property type="match status" value="2"/>
</dbReference>
<keyword evidence="3" id="KW-1185">Reference proteome</keyword>
<dbReference type="Proteomes" id="UP001446871">
    <property type="component" value="Unassembled WGS sequence"/>
</dbReference>
<dbReference type="InterPro" id="IPR011990">
    <property type="entry name" value="TPR-like_helical_dom_sf"/>
</dbReference>
<organism evidence="2 3">
    <name type="scientific">Apiospora saccharicola</name>
    <dbReference type="NCBI Taxonomy" id="335842"/>
    <lineage>
        <taxon>Eukaryota</taxon>
        <taxon>Fungi</taxon>
        <taxon>Dikarya</taxon>
        <taxon>Ascomycota</taxon>
        <taxon>Pezizomycotina</taxon>
        <taxon>Sordariomycetes</taxon>
        <taxon>Xylariomycetidae</taxon>
        <taxon>Amphisphaeriales</taxon>
        <taxon>Apiosporaceae</taxon>
        <taxon>Apiospora</taxon>
    </lineage>
</organism>
<dbReference type="SMART" id="SM00028">
    <property type="entry name" value="TPR"/>
    <property type="match status" value="1"/>
</dbReference>
<dbReference type="PANTHER" id="PTHR45588">
    <property type="entry name" value="TPR DOMAIN-CONTAINING PROTEIN"/>
    <property type="match status" value="1"/>
</dbReference>
<evidence type="ECO:0000313" key="2">
    <source>
        <dbReference type="EMBL" id="KAK8054240.1"/>
    </source>
</evidence>
<protein>
    <submittedName>
        <fullName evidence="2">TPR domain protein</fullName>
    </submittedName>
</protein>
<comment type="caution">
    <text evidence="2">The sequence shown here is derived from an EMBL/GenBank/DDBJ whole genome shotgun (WGS) entry which is preliminary data.</text>
</comment>
<evidence type="ECO:0000256" key="1">
    <source>
        <dbReference type="PROSITE-ProRule" id="PRU00339"/>
    </source>
</evidence>
<dbReference type="EMBL" id="JAQQWM010000008">
    <property type="protein sequence ID" value="KAK8054240.1"/>
    <property type="molecule type" value="Genomic_DNA"/>
</dbReference>
<proteinExistence type="predicted"/>
<dbReference type="PANTHER" id="PTHR45588:SF1">
    <property type="entry name" value="WW DOMAIN-CONTAINING PROTEIN"/>
    <property type="match status" value="1"/>
</dbReference>
<reference evidence="2 3" key="1">
    <citation type="submission" date="2023-01" db="EMBL/GenBank/DDBJ databases">
        <title>Analysis of 21 Apiospora genomes using comparative genomics revels a genus with tremendous synthesis potential of carbohydrate active enzymes and secondary metabolites.</title>
        <authorList>
            <person name="Sorensen T."/>
        </authorList>
    </citation>
    <scope>NUCLEOTIDE SEQUENCE [LARGE SCALE GENOMIC DNA]</scope>
    <source>
        <strain evidence="2 3">CBS 83171</strain>
    </source>
</reference>
<name>A0ABR1U5R7_9PEZI</name>
<dbReference type="SUPFAM" id="SSF48452">
    <property type="entry name" value="TPR-like"/>
    <property type="match status" value="1"/>
</dbReference>
<evidence type="ECO:0000313" key="3">
    <source>
        <dbReference type="Proteomes" id="UP001446871"/>
    </source>
</evidence>
<sequence>MAAPSASDGYYDLGRYRRSITTNNPDAELWFNRGLIWSYGFNHEEAVKCFERAIAADSGCAMAYWGVAYALGPNYNKPWSFFDDEELETTVQRTHRMVEQAGKCCAAAAGAATPLEKALVDALRYRYPRDHASDKDERSIWNVEYADAMQRVHAEFGDDLDVAALCADALMNLSPWKLWDLKTGEPAQGARTKEVQAILERALHQTPGGMDHPGVLHLYIHFIEMSPSPELGLPAADALRNLVPDSGHLNHMPTHIDVLVGDYARGIASNRAAFEADEKFLARAGALNFYTLYRMHDYHFCIYSALFAGQSRVALETVTRMESSLSADLLKVCSPPMADWLEGFFAMRVHALVRFGRWDDLIAPLPEDRDLFCTTTAMTHYAKAVALAAKSRLPEAEAERTRFLEAKSRVPESRTLFNNQCTDLLAIAEAMMEGEVAFRRGGGRHEEEAYAHLRTAIARDDNLPYDEPWGWMQPTRHAYGALLMERAHYAEAAAVYAEDLGLDGRLPRALQHPGNVWALHGYHECLVKLGRKAEADALEPALKKALERADVPIKSSCFCRRVEVVQSAL</sequence>
<feature type="repeat" description="TPR" evidence="1">
    <location>
        <begin position="27"/>
        <end position="60"/>
    </location>
</feature>
<dbReference type="PROSITE" id="PS50005">
    <property type="entry name" value="TPR"/>
    <property type="match status" value="1"/>
</dbReference>